<dbReference type="InterPro" id="IPR002885">
    <property type="entry name" value="PPR_rpt"/>
</dbReference>
<dbReference type="AlphaFoldDB" id="A0AA88WXR6"/>
<accession>A0AA88WXR6</accession>
<reference evidence="4" key="1">
    <citation type="submission" date="2022-12" db="EMBL/GenBank/DDBJ databases">
        <title>Draft genome assemblies for two species of Escallonia (Escalloniales).</title>
        <authorList>
            <person name="Chanderbali A."/>
            <person name="Dervinis C."/>
            <person name="Anghel I."/>
            <person name="Soltis D."/>
            <person name="Soltis P."/>
            <person name="Zapata F."/>
        </authorList>
    </citation>
    <scope>NUCLEOTIDE SEQUENCE</scope>
    <source>
        <strain evidence="4">UCBG64.0493</strain>
        <tissue evidence="4">Leaf</tissue>
    </source>
</reference>
<dbReference type="Proteomes" id="UP001188597">
    <property type="component" value="Unassembled WGS sequence"/>
</dbReference>
<evidence type="ECO:0000256" key="2">
    <source>
        <dbReference type="ARBA" id="ARBA00022737"/>
    </source>
</evidence>
<protein>
    <recommendedName>
        <fullName evidence="6">Pentatricopeptide repeat-containing protein</fullName>
    </recommendedName>
</protein>
<dbReference type="PROSITE" id="PS51375">
    <property type="entry name" value="PPR"/>
    <property type="match status" value="1"/>
</dbReference>
<name>A0AA88WXR6_9ASTE</name>
<dbReference type="Pfam" id="PF13041">
    <property type="entry name" value="PPR_2"/>
    <property type="match status" value="1"/>
</dbReference>
<dbReference type="InterPro" id="IPR050667">
    <property type="entry name" value="PPR-containing_protein"/>
</dbReference>
<keyword evidence="5" id="KW-1185">Reference proteome</keyword>
<evidence type="ECO:0000313" key="4">
    <source>
        <dbReference type="EMBL" id="KAK3036192.1"/>
    </source>
</evidence>
<feature type="repeat" description="PPR" evidence="3">
    <location>
        <begin position="19"/>
        <end position="53"/>
    </location>
</feature>
<evidence type="ECO:0000256" key="3">
    <source>
        <dbReference type="PROSITE-ProRule" id="PRU00708"/>
    </source>
</evidence>
<evidence type="ECO:0000256" key="1">
    <source>
        <dbReference type="ARBA" id="ARBA00007626"/>
    </source>
</evidence>
<gene>
    <name evidence="4" type="ORF">RJ639_030262</name>
</gene>
<evidence type="ECO:0008006" key="6">
    <source>
        <dbReference type="Google" id="ProtNLM"/>
    </source>
</evidence>
<keyword evidence="2" id="KW-0677">Repeat</keyword>
<evidence type="ECO:0000313" key="5">
    <source>
        <dbReference type="Proteomes" id="UP001188597"/>
    </source>
</evidence>
<dbReference type="InterPro" id="IPR011990">
    <property type="entry name" value="TPR-like_helical_dom_sf"/>
</dbReference>
<proteinExistence type="inferred from homology"/>
<dbReference type="PANTHER" id="PTHR47939">
    <property type="entry name" value="MEMBRANE-ASSOCIATED SALT-INDUCIBLE PROTEIN-LIKE"/>
    <property type="match status" value="1"/>
</dbReference>
<sequence>MEIVKEIWDDMKASGGGPDLDSYTTLIHGLCEKQKWREACQYFVEMIEKGILPQKMNLEILPQAYSQEIGHVAP</sequence>
<comment type="similarity">
    <text evidence="1">Belongs to the PPR family. P subfamily.</text>
</comment>
<dbReference type="Gene3D" id="1.25.40.10">
    <property type="entry name" value="Tetratricopeptide repeat domain"/>
    <property type="match status" value="1"/>
</dbReference>
<comment type="caution">
    <text evidence="4">The sequence shown here is derived from an EMBL/GenBank/DDBJ whole genome shotgun (WGS) entry which is preliminary data.</text>
</comment>
<dbReference type="PANTHER" id="PTHR47939:SF5">
    <property type="entry name" value="PENTACOTRIPEPTIDE-REPEAT REGION OF PRORP DOMAIN-CONTAINING PROTEIN"/>
    <property type="match status" value="1"/>
</dbReference>
<dbReference type="NCBIfam" id="TIGR00756">
    <property type="entry name" value="PPR"/>
    <property type="match status" value="1"/>
</dbReference>
<organism evidence="4 5">
    <name type="scientific">Escallonia herrerae</name>
    <dbReference type="NCBI Taxonomy" id="1293975"/>
    <lineage>
        <taxon>Eukaryota</taxon>
        <taxon>Viridiplantae</taxon>
        <taxon>Streptophyta</taxon>
        <taxon>Embryophyta</taxon>
        <taxon>Tracheophyta</taxon>
        <taxon>Spermatophyta</taxon>
        <taxon>Magnoliopsida</taxon>
        <taxon>eudicotyledons</taxon>
        <taxon>Gunneridae</taxon>
        <taxon>Pentapetalae</taxon>
        <taxon>asterids</taxon>
        <taxon>campanulids</taxon>
        <taxon>Escalloniales</taxon>
        <taxon>Escalloniaceae</taxon>
        <taxon>Escallonia</taxon>
    </lineage>
</organism>
<dbReference type="EMBL" id="JAVXUP010000155">
    <property type="protein sequence ID" value="KAK3036192.1"/>
    <property type="molecule type" value="Genomic_DNA"/>
</dbReference>